<dbReference type="Proteomes" id="UP000799438">
    <property type="component" value="Unassembled WGS sequence"/>
</dbReference>
<dbReference type="GeneID" id="54302120"/>
<proteinExistence type="predicted"/>
<evidence type="ECO:0000256" key="1">
    <source>
        <dbReference type="SAM" id="Phobius"/>
    </source>
</evidence>
<reference evidence="2" key="1">
    <citation type="journal article" date="2020" name="Stud. Mycol.">
        <title>101 Dothideomycetes genomes: a test case for predicting lifestyles and emergence of pathogens.</title>
        <authorList>
            <person name="Haridas S."/>
            <person name="Albert R."/>
            <person name="Binder M."/>
            <person name="Bloem J."/>
            <person name="Labutti K."/>
            <person name="Salamov A."/>
            <person name="Andreopoulos B."/>
            <person name="Baker S."/>
            <person name="Barry K."/>
            <person name="Bills G."/>
            <person name="Bluhm B."/>
            <person name="Cannon C."/>
            <person name="Castanera R."/>
            <person name="Culley D."/>
            <person name="Daum C."/>
            <person name="Ezra D."/>
            <person name="Gonzalez J."/>
            <person name="Henrissat B."/>
            <person name="Kuo A."/>
            <person name="Liang C."/>
            <person name="Lipzen A."/>
            <person name="Lutzoni F."/>
            <person name="Magnuson J."/>
            <person name="Mondo S."/>
            <person name="Nolan M."/>
            <person name="Ohm R."/>
            <person name="Pangilinan J."/>
            <person name="Park H.-J."/>
            <person name="Ramirez L."/>
            <person name="Alfaro M."/>
            <person name="Sun H."/>
            <person name="Tritt A."/>
            <person name="Yoshinaga Y."/>
            <person name="Zwiers L.-H."/>
            <person name="Turgeon B."/>
            <person name="Goodwin S."/>
            <person name="Spatafora J."/>
            <person name="Crous P."/>
            <person name="Grigoriev I."/>
        </authorList>
    </citation>
    <scope>NUCLEOTIDE SEQUENCE</scope>
    <source>
        <strain evidence="2">CBS 121167</strain>
    </source>
</reference>
<organism evidence="2 3">
    <name type="scientific">Aplosporella prunicola CBS 121167</name>
    <dbReference type="NCBI Taxonomy" id="1176127"/>
    <lineage>
        <taxon>Eukaryota</taxon>
        <taxon>Fungi</taxon>
        <taxon>Dikarya</taxon>
        <taxon>Ascomycota</taxon>
        <taxon>Pezizomycotina</taxon>
        <taxon>Dothideomycetes</taxon>
        <taxon>Dothideomycetes incertae sedis</taxon>
        <taxon>Botryosphaeriales</taxon>
        <taxon>Aplosporellaceae</taxon>
        <taxon>Aplosporella</taxon>
    </lineage>
</organism>
<dbReference type="AlphaFoldDB" id="A0A6A6AVW1"/>
<feature type="transmembrane region" description="Helical" evidence="1">
    <location>
        <begin position="21"/>
        <end position="40"/>
    </location>
</feature>
<evidence type="ECO:0000313" key="2">
    <source>
        <dbReference type="EMBL" id="KAF2135084.1"/>
    </source>
</evidence>
<sequence length="57" mass="6587">MHSMFSDLSLIIYIRFASKPASLWITLYILFYILVVFINSPLMEGFIVNFPIVSSNI</sequence>
<accession>A0A6A6AVW1</accession>
<name>A0A6A6AVW1_9PEZI</name>
<dbReference type="RefSeq" id="XP_033390803.1">
    <property type="nucleotide sequence ID" value="XM_033544624.1"/>
</dbReference>
<dbReference type="EMBL" id="ML995722">
    <property type="protein sequence ID" value="KAF2135084.1"/>
    <property type="molecule type" value="Genomic_DNA"/>
</dbReference>
<keyword evidence="1" id="KW-0812">Transmembrane</keyword>
<evidence type="ECO:0000313" key="3">
    <source>
        <dbReference type="Proteomes" id="UP000799438"/>
    </source>
</evidence>
<keyword evidence="1" id="KW-1133">Transmembrane helix</keyword>
<keyword evidence="3" id="KW-1185">Reference proteome</keyword>
<keyword evidence="1" id="KW-0472">Membrane</keyword>
<gene>
    <name evidence="2" type="ORF">K452DRAFT_323234</name>
</gene>
<protein>
    <submittedName>
        <fullName evidence="2">Uncharacterized protein</fullName>
    </submittedName>
</protein>